<evidence type="ECO:0000313" key="4">
    <source>
        <dbReference type="EMBL" id="TNJ26868.1"/>
    </source>
</evidence>
<keyword evidence="2" id="KW-0067">ATP-binding</keyword>
<dbReference type="OrthoDB" id="10251412at2759"/>
<organism evidence="4 5">
    <name type="scientific">Giardia muris</name>
    <dbReference type="NCBI Taxonomy" id="5742"/>
    <lineage>
        <taxon>Eukaryota</taxon>
        <taxon>Metamonada</taxon>
        <taxon>Diplomonadida</taxon>
        <taxon>Hexamitidae</taxon>
        <taxon>Giardiinae</taxon>
        <taxon>Giardia</taxon>
    </lineage>
</organism>
<gene>
    <name evidence="4" type="ORF">GMRT_10553</name>
</gene>
<reference evidence="4 5" key="1">
    <citation type="submission" date="2019-05" db="EMBL/GenBank/DDBJ databases">
        <title>The compact genome of Giardia muris reveals important steps in the evolution of intestinal protozoan parasites.</title>
        <authorList>
            <person name="Xu F."/>
            <person name="Jimenez-Gonzalez A."/>
            <person name="Einarsson E."/>
            <person name="Astvaldsson A."/>
            <person name="Peirasmaki D."/>
            <person name="Eckmann L."/>
            <person name="Andersson J.O."/>
            <person name="Svard S.G."/>
            <person name="Jerlstrom-Hultqvist J."/>
        </authorList>
    </citation>
    <scope>NUCLEOTIDE SEQUENCE [LARGE SCALE GENOMIC DNA]</scope>
    <source>
        <strain evidence="4 5">Roberts-Thomson</strain>
    </source>
</reference>
<dbReference type="AlphaFoldDB" id="A0A4Z1ST89"/>
<dbReference type="SUPFAM" id="SSF52540">
    <property type="entry name" value="P-loop containing nucleoside triphosphate hydrolases"/>
    <property type="match status" value="2"/>
</dbReference>
<keyword evidence="5" id="KW-1185">Reference proteome</keyword>
<dbReference type="SMART" id="SM00382">
    <property type="entry name" value="AAA"/>
    <property type="match status" value="1"/>
</dbReference>
<keyword evidence="1" id="KW-0547">Nucleotide-binding</keyword>
<dbReference type="VEuPathDB" id="GiardiaDB:GMRT_10553"/>
<dbReference type="PANTHER" id="PTHR23077">
    <property type="entry name" value="AAA-FAMILY ATPASE"/>
    <property type="match status" value="1"/>
</dbReference>
<dbReference type="Proteomes" id="UP000315496">
    <property type="component" value="Chromosome 4"/>
</dbReference>
<evidence type="ECO:0000259" key="3">
    <source>
        <dbReference type="SMART" id="SM00382"/>
    </source>
</evidence>
<dbReference type="Pfam" id="PF00004">
    <property type="entry name" value="AAA"/>
    <property type="match status" value="1"/>
</dbReference>
<dbReference type="InterPro" id="IPR050168">
    <property type="entry name" value="AAA_ATPase_domain"/>
</dbReference>
<dbReference type="GO" id="GO:0005737">
    <property type="term" value="C:cytoplasm"/>
    <property type="evidence" value="ECO:0007669"/>
    <property type="project" value="TreeGrafter"/>
</dbReference>
<dbReference type="GO" id="GO:0005524">
    <property type="term" value="F:ATP binding"/>
    <property type="evidence" value="ECO:0007669"/>
    <property type="project" value="UniProtKB-KW"/>
</dbReference>
<accession>A0A4Z1ST89</accession>
<feature type="domain" description="AAA+ ATPase" evidence="3">
    <location>
        <begin position="523"/>
        <end position="664"/>
    </location>
</feature>
<dbReference type="GO" id="GO:0016887">
    <property type="term" value="F:ATP hydrolysis activity"/>
    <property type="evidence" value="ECO:0007669"/>
    <property type="project" value="InterPro"/>
</dbReference>
<evidence type="ECO:0000256" key="1">
    <source>
        <dbReference type="ARBA" id="ARBA00022741"/>
    </source>
</evidence>
<dbReference type="InterPro" id="IPR003959">
    <property type="entry name" value="ATPase_AAA_core"/>
</dbReference>
<dbReference type="InterPro" id="IPR003593">
    <property type="entry name" value="AAA+_ATPase"/>
</dbReference>
<dbReference type="Gene3D" id="3.40.50.300">
    <property type="entry name" value="P-loop containing nucleotide triphosphate hydrolases"/>
    <property type="match status" value="2"/>
</dbReference>
<evidence type="ECO:0000313" key="5">
    <source>
        <dbReference type="Proteomes" id="UP000315496"/>
    </source>
</evidence>
<comment type="caution">
    <text evidence="4">The sequence shown here is derived from an EMBL/GenBank/DDBJ whole genome shotgun (WGS) entry which is preliminary data.</text>
</comment>
<dbReference type="InterPro" id="IPR027417">
    <property type="entry name" value="P-loop_NTPase"/>
</dbReference>
<name>A0A4Z1ST89_GIAMU</name>
<dbReference type="EMBL" id="VDLU01000004">
    <property type="protein sequence ID" value="TNJ26868.1"/>
    <property type="molecule type" value="Genomic_DNA"/>
</dbReference>
<proteinExistence type="predicted"/>
<protein>
    <submittedName>
        <fullName evidence="4">AAA-type ATPase</fullName>
    </submittedName>
</protein>
<sequence>MENWVATAAPQAFSWFLEAPAAALACLDVSVAHGDVVRVDWAGKTYLCVVRVSPVLSLSFGLGVAIEGPNGHQDGQGDQSSQNDQNNKKLKITPMIEGKRFSASTASLSLSLSLRLSEDVQKHLVSVLLSLLEGMPYLPAITHSISLLFISFEANVIEGPGSTSISAKRAVEASKRRWYGNAEVKERLKQYLSSSHVNNVLIEGRSGNGALTLVREVCTSLKRSLLVTTSLDILSDAVSLDVGDCGKAEKSTDYAFLRALAYYQRYEDHLLRLSYPFMAKREPNMPSEGVTHDARLRRLETIALKATGYDFWVITGFDMLFVKRTDLATPEQHMLTSHFLSLLDGARGFDLPRVIGIASDSSSVDPALRRPRRMEADLFLNHPTYEEKVECVDAVAPWLNCDVRAEILHRVGGFSVPEIFFLLSQLEREFVTEPGNLGGEKGKKSAGSSSSRERAVEIVEHVGCLLRRKVTSESNVLRSCMLQPSGVDYPMIHSEAAAKIQNLVLFPLQHPRLTQVLSPQGRNRGGILLVGASGTGKTVLVQTLAKMLYPRIHFFELKCSSLFSMFVGQSEANVRRAFQEARSHSPAVLVLDDYDVLTGGKRGERETTSATGVLATLLVEMDGLATSNSGHVTVLALTSAPERIDPALRRPGRIDHTLALPPIHLDRLRDDDQLWSELSRHYRIGSECAGAVREALVRRAEAGADGRDGQITLGALSTVLRLVSAGMGVAEALKNALERREKT</sequence>
<evidence type="ECO:0000256" key="2">
    <source>
        <dbReference type="ARBA" id="ARBA00022840"/>
    </source>
</evidence>
<dbReference type="PANTHER" id="PTHR23077:SF27">
    <property type="entry name" value="ATPASE FAMILY GENE 2 PROTEIN HOMOLOG A"/>
    <property type="match status" value="1"/>
</dbReference>